<dbReference type="PROSITE" id="PS51257">
    <property type="entry name" value="PROKAR_LIPOPROTEIN"/>
    <property type="match status" value="1"/>
</dbReference>
<feature type="region of interest" description="Disordered" evidence="1">
    <location>
        <begin position="160"/>
        <end position="182"/>
    </location>
</feature>
<proteinExistence type="predicted"/>
<dbReference type="AlphaFoldDB" id="A0A0K1PGZ7"/>
<feature type="compositionally biased region" description="Basic and acidic residues" evidence="1">
    <location>
        <begin position="165"/>
        <end position="182"/>
    </location>
</feature>
<dbReference type="RefSeq" id="WP_050726569.1">
    <property type="nucleotide sequence ID" value="NZ_CP012332.1"/>
</dbReference>
<dbReference type="KEGG" id="vin:AKJ08_2781"/>
<gene>
    <name evidence="2" type="ORF">AKJ08_2781</name>
</gene>
<accession>A0A0K1PGZ7</accession>
<evidence type="ECO:0000313" key="3">
    <source>
        <dbReference type="Proteomes" id="UP000055590"/>
    </source>
</evidence>
<name>A0A0K1PGZ7_9BACT</name>
<evidence type="ECO:0000313" key="2">
    <source>
        <dbReference type="EMBL" id="AKU92394.1"/>
    </source>
</evidence>
<dbReference type="EMBL" id="CP012332">
    <property type="protein sequence ID" value="AKU92394.1"/>
    <property type="molecule type" value="Genomic_DNA"/>
</dbReference>
<sequence length="182" mass="19705">MINRFWRRGILAFVSIAFLAGCETSDSSKSCDGAGGTGGTGGIDLGDLAFELGTGVSSFVPLADGDLLYLQRGFQGGQHVYVAIRASGVSDPECLRLKMALYRADDGRRVSVLFDMDLYYSPDPQGPPPDGVYEWTGLLLAVPNPDDVLDVPLRLEAELQQEGGGRPKEAREVTVEWGYEER</sequence>
<organism evidence="2 3">
    <name type="scientific">Vulgatibacter incomptus</name>
    <dbReference type="NCBI Taxonomy" id="1391653"/>
    <lineage>
        <taxon>Bacteria</taxon>
        <taxon>Pseudomonadati</taxon>
        <taxon>Myxococcota</taxon>
        <taxon>Myxococcia</taxon>
        <taxon>Myxococcales</taxon>
        <taxon>Cystobacterineae</taxon>
        <taxon>Vulgatibacteraceae</taxon>
        <taxon>Vulgatibacter</taxon>
    </lineage>
</organism>
<evidence type="ECO:0008006" key="4">
    <source>
        <dbReference type="Google" id="ProtNLM"/>
    </source>
</evidence>
<dbReference type="Proteomes" id="UP000055590">
    <property type="component" value="Chromosome"/>
</dbReference>
<reference evidence="2 3" key="1">
    <citation type="submission" date="2015-08" db="EMBL/GenBank/DDBJ databases">
        <authorList>
            <person name="Babu N.S."/>
            <person name="Beckwith C.J."/>
            <person name="Beseler K.G."/>
            <person name="Brison A."/>
            <person name="Carone J.V."/>
            <person name="Caskin T.P."/>
            <person name="Diamond M."/>
            <person name="Durham M.E."/>
            <person name="Foxe J.M."/>
            <person name="Go M."/>
            <person name="Henderson B.A."/>
            <person name="Jones I.B."/>
            <person name="McGettigan J.A."/>
            <person name="Micheletti S.J."/>
            <person name="Nasrallah M.E."/>
            <person name="Ortiz D."/>
            <person name="Piller C.R."/>
            <person name="Privatt S.R."/>
            <person name="Schneider S.L."/>
            <person name="Sharp S."/>
            <person name="Smith T.C."/>
            <person name="Stanton J.D."/>
            <person name="Ullery H.E."/>
            <person name="Wilson R.J."/>
            <person name="Serrano M.G."/>
            <person name="Buck G."/>
            <person name="Lee V."/>
            <person name="Wang Y."/>
            <person name="Carvalho R."/>
            <person name="Voegtly L."/>
            <person name="Shi R."/>
            <person name="Duckworth R."/>
            <person name="Johnson A."/>
            <person name="Loviza R."/>
            <person name="Walstead R."/>
            <person name="Shah Z."/>
            <person name="Kiflezghi M."/>
            <person name="Wade K."/>
            <person name="Ball S.L."/>
            <person name="Bradley K.W."/>
            <person name="Asai D.J."/>
            <person name="Bowman C.A."/>
            <person name="Russell D.A."/>
            <person name="Pope W.H."/>
            <person name="Jacobs-Sera D."/>
            <person name="Hendrix R.W."/>
            <person name="Hatfull G.F."/>
        </authorList>
    </citation>
    <scope>NUCLEOTIDE SEQUENCE [LARGE SCALE GENOMIC DNA]</scope>
    <source>
        <strain evidence="2 3">DSM 27710</strain>
    </source>
</reference>
<evidence type="ECO:0000256" key="1">
    <source>
        <dbReference type="SAM" id="MobiDB-lite"/>
    </source>
</evidence>
<keyword evidence="3" id="KW-1185">Reference proteome</keyword>
<dbReference type="OrthoDB" id="5526342at2"/>
<protein>
    <recommendedName>
        <fullName evidence="4">Lipoprotein</fullName>
    </recommendedName>
</protein>